<evidence type="ECO:0000256" key="1">
    <source>
        <dbReference type="ARBA" id="ARBA00023015"/>
    </source>
</evidence>
<dbReference type="InterPro" id="IPR050109">
    <property type="entry name" value="HTH-type_TetR-like_transc_reg"/>
</dbReference>
<dbReference type="InterPro" id="IPR009057">
    <property type="entry name" value="Homeodomain-like_sf"/>
</dbReference>
<dbReference type="EMBL" id="BAAARV010000107">
    <property type="protein sequence ID" value="GAA2387519.1"/>
    <property type="molecule type" value="Genomic_DNA"/>
</dbReference>
<keyword evidence="1" id="KW-0805">Transcription regulation</keyword>
<dbReference type="Gene3D" id="1.10.357.10">
    <property type="entry name" value="Tetracycline Repressor, domain 2"/>
    <property type="match status" value="1"/>
</dbReference>
<dbReference type="PROSITE" id="PS50977">
    <property type="entry name" value="HTH_TETR_2"/>
    <property type="match status" value="1"/>
</dbReference>
<evidence type="ECO:0000313" key="7">
    <source>
        <dbReference type="Proteomes" id="UP001501444"/>
    </source>
</evidence>
<name>A0ABN3HU28_9ACTN</name>
<dbReference type="PANTHER" id="PTHR30055:SF234">
    <property type="entry name" value="HTH-TYPE TRANSCRIPTIONAL REGULATOR BETI"/>
    <property type="match status" value="1"/>
</dbReference>
<keyword evidence="7" id="KW-1185">Reference proteome</keyword>
<evidence type="ECO:0000313" key="6">
    <source>
        <dbReference type="EMBL" id="GAA2387519.1"/>
    </source>
</evidence>
<gene>
    <name evidence="6" type="ORF">GCM10010170_098520</name>
</gene>
<accession>A0ABN3HU28</accession>
<feature type="DNA-binding region" description="H-T-H motif" evidence="4">
    <location>
        <begin position="34"/>
        <end position="53"/>
    </location>
</feature>
<evidence type="ECO:0000256" key="3">
    <source>
        <dbReference type="ARBA" id="ARBA00023163"/>
    </source>
</evidence>
<dbReference type="Proteomes" id="UP001501444">
    <property type="component" value="Unassembled WGS sequence"/>
</dbReference>
<dbReference type="PANTHER" id="PTHR30055">
    <property type="entry name" value="HTH-TYPE TRANSCRIPTIONAL REGULATOR RUTR"/>
    <property type="match status" value="1"/>
</dbReference>
<dbReference type="PRINTS" id="PR00455">
    <property type="entry name" value="HTHTETR"/>
</dbReference>
<evidence type="ECO:0000256" key="2">
    <source>
        <dbReference type="ARBA" id="ARBA00023125"/>
    </source>
</evidence>
<sequence length="350" mass="36612">MERLSRAETQQRTRARVLAAARDEFTERGYRDAKIDAIAERAGLTRGGVYSNFAGKRALYFAVLADSLAEPAAFPDPGRTAREALGLFARAWVGSLPLFTNSFKGLAVDLVPEIMADEMTRVPYAQLLNLDAVLLGLALERLHPAAGRRTGVAASVLTQLHGASRLAVAAPGFVDEFAVVAACERLAGLDLEEPWNPPHLPHAPEAVACDEPWSPPPAHDAIQDAALLAIGSGVVTVLGLRRAAAVEEAVRAAAPGTPITAVLVTDRPEELADLSRLVVAELMGCLRAAFPSSAWPDLALVHDPAAALAAAAGVTSVSDTTETAVLVRGGRIVARAEGFGAGHAVASLRP</sequence>
<feature type="domain" description="HTH tetR-type" evidence="5">
    <location>
        <begin position="11"/>
        <end position="71"/>
    </location>
</feature>
<keyword evidence="2 4" id="KW-0238">DNA-binding</keyword>
<evidence type="ECO:0000259" key="5">
    <source>
        <dbReference type="PROSITE" id="PS50977"/>
    </source>
</evidence>
<protein>
    <submittedName>
        <fullName evidence="6">TetR/AcrR family transcriptional regulator</fullName>
    </submittedName>
</protein>
<dbReference type="InterPro" id="IPR001647">
    <property type="entry name" value="HTH_TetR"/>
</dbReference>
<comment type="caution">
    <text evidence="6">The sequence shown here is derived from an EMBL/GenBank/DDBJ whole genome shotgun (WGS) entry which is preliminary data.</text>
</comment>
<organism evidence="6 7">
    <name type="scientific">Dactylosporangium salmoneum</name>
    <dbReference type="NCBI Taxonomy" id="53361"/>
    <lineage>
        <taxon>Bacteria</taxon>
        <taxon>Bacillati</taxon>
        <taxon>Actinomycetota</taxon>
        <taxon>Actinomycetes</taxon>
        <taxon>Micromonosporales</taxon>
        <taxon>Micromonosporaceae</taxon>
        <taxon>Dactylosporangium</taxon>
    </lineage>
</organism>
<keyword evidence="3" id="KW-0804">Transcription</keyword>
<reference evidence="6 7" key="1">
    <citation type="journal article" date="2019" name="Int. J. Syst. Evol. Microbiol.">
        <title>The Global Catalogue of Microorganisms (GCM) 10K type strain sequencing project: providing services to taxonomists for standard genome sequencing and annotation.</title>
        <authorList>
            <consortium name="The Broad Institute Genomics Platform"/>
            <consortium name="The Broad Institute Genome Sequencing Center for Infectious Disease"/>
            <person name="Wu L."/>
            <person name="Ma J."/>
        </authorList>
    </citation>
    <scope>NUCLEOTIDE SEQUENCE [LARGE SCALE GENOMIC DNA]</scope>
    <source>
        <strain evidence="6 7">JCM 3272</strain>
    </source>
</reference>
<dbReference type="SUPFAM" id="SSF46689">
    <property type="entry name" value="Homeodomain-like"/>
    <property type="match status" value="1"/>
</dbReference>
<evidence type="ECO:0000256" key="4">
    <source>
        <dbReference type="PROSITE-ProRule" id="PRU00335"/>
    </source>
</evidence>
<dbReference type="Pfam" id="PF00440">
    <property type="entry name" value="TetR_N"/>
    <property type="match status" value="1"/>
</dbReference>
<proteinExistence type="predicted"/>
<dbReference type="RefSeq" id="WP_344619651.1">
    <property type="nucleotide sequence ID" value="NZ_BAAARV010000107.1"/>
</dbReference>